<dbReference type="AlphaFoldDB" id="A0A3N4P185"/>
<dbReference type="CDD" id="cd04301">
    <property type="entry name" value="NAT_SF"/>
    <property type="match status" value="1"/>
</dbReference>
<evidence type="ECO:0000259" key="2">
    <source>
        <dbReference type="PROSITE" id="PS51186"/>
    </source>
</evidence>
<dbReference type="SUPFAM" id="SSF55729">
    <property type="entry name" value="Acyl-CoA N-acyltransferases (Nat)"/>
    <property type="match status" value="1"/>
</dbReference>
<dbReference type="InterPro" id="IPR000182">
    <property type="entry name" value="GNAT_dom"/>
</dbReference>
<dbReference type="EMBL" id="RPFJ01000001">
    <property type="protein sequence ID" value="RPE00918.1"/>
    <property type="molecule type" value="Genomic_DNA"/>
</dbReference>
<evidence type="ECO:0000313" key="3">
    <source>
        <dbReference type="EMBL" id="RPE00918.1"/>
    </source>
</evidence>
<reference evidence="3 4" key="1">
    <citation type="submission" date="2018-11" db="EMBL/GenBank/DDBJ databases">
        <title>Aureibaculum marinum gen. nov., sp. nov., a member of the family Flavobacteriaceae isolated from the Bohai Sea.</title>
        <authorList>
            <person name="Ji X."/>
        </authorList>
    </citation>
    <scope>NUCLEOTIDE SEQUENCE [LARGE SCALE GENOMIC DNA]</scope>
    <source>
        <strain evidence="3 4">BH-SD17</strain>
    </source>
</reference>
<evidence type="ECO:0000313" key="4">
    <source>
        <dbReference type="Proteomes" id="UP000270856"/>
    </source>
</evidence>
<gene>
    <name evidence="3" type="ORF">EGM88_00790</name>
</gene>
<dbReference type="OrthoDB" id="5419426at2"/>
<feature type="domain" description="N-acetyltransferase" evidence="2">
    <location>
        <begin position="1"/>
        <end position="158"/>
    </location>
</feature>
<dbReference type="GO" id="GO:0008080">
    <property type="term" value="F:N-acetyltransferase activity"/>
    <property type="evidence" value="ECO:0007669"/>
    <property type="project" value="InterPro"/>
</dbReference>
<organism evidence="3 4">
    <name type="scientific">Aureibaculum marinum</name>
    <dbReference type="NCBI Taxonomy" id="2487930"/>
    <lineage>
        <taxon>Bacteria</taxon>
        <taxon>Pseudomonadati</taxon>
        <taxon>Bacteroidota</taxon>
        <taxon>Flavobacteriia</taxon>
        <taxon>Flavobacteriales</taxon>
        <taxon>Flavobacteriaceae</taxon>
        <taxon>Aureibaculum</taxon>
    </lineage>
</organism>
<dbReference type="InterPro" id="IPR016181">
    <property type="entry name" value="Acyl_CoA_acyltransferase"/>
</dbReference>
<name>A0A3N4P185_9FLAO</name>
<dbReference type="PANTHER" id="PTHR13947">
    <property type="entry name" value="GNAT FAMILY N-ACETYLTRANSFERASE"/>
    <property type="match status" value="1"/>
</dbReference>
<proteinExistence type="predicted"/>
<accession>A0A3N4P185</accession>
<keyword evidence="1 3" id="KW-0808">Transferase</keyword>
<dbReference type="PANTHER" id="PTHR13947:SF37">
    <property type="entry name" value="LD18367P"/>
    <property type="match status" value="1"/>
</dbReference>
<sequence length="158" mass="17780">MNIRKIKPSDNPEIEHIIKTSIVEFGLPTTGTAYEDIETSKMYESYQGKNEIYLVLEENASIVGGAGIKALKNNKNNVCELQKMYFNPIARGKGYGSILIKKCLTFAKDFGYSQCYIETDPRMKAAIHLYKKNGFTLLEKPLGNTGHSSCSIWMIKNL</sequence>
<dbReference type="RefSeq" id="WP_123895976.1">
    <property type="nucleotide sequence ID" value="NZ_RPFJ01000001.1"/>
</dbReference>
<dbReference type="PROSITE" id="PS51186">
    <property type="entry name" value="GNAT"/>
    <property type="match status" value="1"/>
</dbReference>
<dbReference type="Pfam" id="PF00583">
    <property type="entry name" value="Acetyltransf_1"/>
    <property type="match status" value="1"/>
</dbReference>
<comment type="caution">
    <text evidence="3">The sequence shown here is derived from an EMBL/GenBank/DDBJ whole genome shotgun (WGS) entry which is preliminary data.</text>
</comment>
<protein>
    <submittedName>
        <fullName evidence="3">GNAT family N-acetyltransferase</fullName>
    </submittedName>
</protein>
<dbReference type="Proteomes" id="UP000270856">
    <property type="component" value="Unassembled WGS sequence"/>
</dbReference>
<dbReference type="InterPro" id="IPR050769">
    <property type="entry name" value="NAT_camello-type"/>
</dbReference>
<dbReference type="Gene3D" id="3.40.630.30">
    <property type="match status" value="1"/>
</dbReference>
<keyword evidence="4" id="KW-1185">Reference proteome</keyword>
<evidence type="ECO:0000256" key="1">
    <source>
        <dbReference type="ARBA" id="ARBA00022679"/>
    </source>
</evidence>